<dbReference type="AlphaFoldDB" id="A0A9X7YN87"/>
<evidence type="ECO:0000259" key="1">
    <source>
        <dbReference type="Pfam" id="PF22294"/>
    </source>
</evidence>
<dbReference type="RefSeq" id="WP_228344463.1">
    <property type="nucleotide sequence ID" value="NZ_CP046056.1"/>
</dbReference>
<feature type="domain" description="DUF6966" evidence="1">
    <location>
        <begin position="21"/>
        <end position="72"/>
    </location>
</feature>
<dbReference type="Pfam" id="PF22294">
    <property type="entry name" value="DUF6966"/>
    <property type="match status" value="1"/>
</dbReference>
<evidence type="ECO:0000313" key="3">
    <source>
        <dbReference type="Proteomes" id="UP000596074"/>
    </source>
</evidence>
<dbReference type="KEGG" id="vcw:GJQ55_07980"/>
<evidence type="ECO:0000313" key="2">
    <source>
        <dbReference type="EMBL" id="QQD24420.1"/>
    </source>
</evidence>
<accession>A0A9X7YN87</accession>
<organism evidence="2 3">
    <name type="scientific">Venatoribacter cucullus</name>
    <dbReference type="NCBI Taxonomy" id="2661630"/>
    <lineage>
        <taxon>Bacteria</taxon>
        <taxon>Pseudomonadati</taxon>
        <taxon>Pseudomonadota</taxon>
        <taxon>Gammaproteobacteria</taxon>
        <taxon>Oceanospirillales</taxon>
        <taxon>Oceanospirillaceae</taxon>
        <taxon>Venatoribacter</taxon>
    </lineage>
</organism>
<dbReference type="EMBL" id="CP046056">
    <property type="protein sequence ID" value="QQD24420.1"/>
    <property type="molecule type" value="Genomic_DNA"/>
</dbReference>
<gene>
    <name evidence="2" type="ORF">GJQ55_07980</name>
</gene>
<sequence length="106" mass="11773">MGPKTTELVNELEGCASFLRECSEVKWAYWLEKSASLLRSGQISGIDHYKGAFGGMGSINDLVLHPINGHTIKETEINSANEKLKVYFSTIDQLAEEVTKHAVFNE</sequence>
<reference evidence="2 3" key="1">
    <citation type="submission" date="2019-11" db="EMBL/GenBank/DDBJ databases">
        <title>Venatorbacter sp. nov. a predator of Campylobacter and other Gram-negative bacteria.</title>
        <authorList>
            <person name="Saeedi A."/>
            <person name="Cummings N.J."/>
            <person name="Connerton I.F."/>
            <person name="Connerton P.L."/>
        </authorList>
    </citation>
    <scope>NUCLEOTIDE SEQUENCE [LARGE SCALE GENOMIC DNA]</scope>
    <source>
        <strain evidence="2">XL5</strain>
    </source>
</reference>
<dbReference type="Proteomes" id="UP000596074">
    <property type="component" value="Chromosome"/>
</dbReference>
<name>A0A9X7YN87_9GAMM</name>
<dbReference type="InterPro" id="IPR054239">
    <property type="entry name" value="DUF6966"/>
</dbReference>
<proteinExistence type="predicted"/>
<keyword evidence="3" id="KW-1185">Reference proteome</keyword>
<protein>
    <recommendedName>
        <fullName evidence="1">DUF6966 domain-containing protein</fullName>
    </recommendedName>
</protein>